<keyword evidence="4" id="KW-0620">Polyamine biosynthesis</keyword>
<keyword evidence="3" id="KW-0745">Spermidine biosynthesis</keyword>
<dbReference type="AlphaFoldDB" id="N6T6S3"/>
<dbReference type="Pfam" id="PF01536">
    <property type="entry name" value="SAM_decarbox"/>
    <property type="match status" value="1"/>
</dbReference>
<evidence type="ECO:0000256" key="3">
    <source>
        <dbReference type="ARBA" id="ARBA00023066"/>
    </source>
</evidence>
<feature type="non-terminal residue" evidence="6">
    <location>
        <position position="1"/>
    </location>
</feature>
<dbReference type="GO" id="GO:0005829">
    <property type="term" value="C:cytosol"/>
    <property type="evidence" value="ECO:0007669"/>
    <property type="project" value="TreeGrafter"/>
</dbReference>
<reference evidence="6" key="1">
    <citation type="journal article" date="2013" name="Genome Biol.">
        <title>Draft genome of the mountain pine beetle, Dendroctonus ponderosae Hopkins, a major forest pest.</title>
        <authorList>
            <person name="Keeling C.I."/>
            <person name="Yuen M.M."/>
            <person name="Liao N.Y."/>
            <person name="Docking T.R."/>
            <person name="Chan S.K."/>
            <person name="Taylor G.A."/>
            <person name="Palmquist D.L."/>
            <person name="Jackman S.D."/>
            <person name="Nguyen A."/>
            <person name="Li M."/>
            <person name="Henderson H."/>
            <person name="Janes J.K."/>
            <person name="Zhao Y."/>
            <person name="Pandoh P."/>
            <person name="Moore R."/>
            <person name="Sperling F.A."/>
            <person name="Huber D.P."/>
            <person name="Birol I."/>
            <person name="Jones S.J."/>
            <person name="Bohlmann J."/>
        </authorList>
    </citation>
    <scope>NUCLEOTIDE SEQUENCE</scope>
</reference>
<evidence type="ECO:0000256" key="2">
    <source>
        <dbReference type="ARBA" id="ARBA00008466"/>
    </source>
</evidence>
<dbReference type="EMBL" id="KB740994">
    <property type="protein sequence ID" value="ENN75934.1"/>
    <property type="molecule type" value="Genomic_DNA"/>
</dbReference>
<dbReference type="PANTHER" id="PTHR11570:SF0">
    <property type="entry name" value="S-ADENOSYLMETHIONINE DECARBOXYLASE PROENZYME"/>
    <property type="match status" value="1"/>
</dbReference>
<comment type="similarity">
    <text evidence="2">Belongs to the eukaryotic AdoMetDC family.</text>
</comment>
<dbReference type="InterPro" id="IPR048283">
    <property type="entry name" value="AdoMetDC-like"/>
</dbReference>
<dbReference type="Gene3D" id="3.60.90.10">
    <property type="entry name" value="S-adenosylmethionine decarboxylase"/>
    <property type="match status" value="1"/>
</dbReference>
<dbReference type="GO" id="GO:0008295">
    <property type="term" value="P:spermidine biosynthetic process"/>
    <property type="evidence" value="ECO:0007669"/>
    <property type="project" value="UniProtKB-KW"/>
</dbReference>
<evidence type="ECO:0000256" key="5">
    <source>
        <dbReference type="ARBA" id="ARBA00048112"/>
    </source>
</evidence>
<evidence type="ECO:0000256" key="4">
    <source>
        <dbReference type="ARBA" id="ARBA00023115"/>
    </source>
</evidence>
<protein>
    <submittedName>
        <fullName evidence="6">Uncharacterized protein</fullName>
    </submittedName>
</protein>
<dbReference type="HOGENOM" id="CLU_023050_1_0_1"/>
<dbReference type="UniPathway" id="UPA00331">
    <property type="reaction ID" value="UER00451"/>
</dbReference>
<dbReference type="NCBIfam" id="TIGR00535">
    <property type="entry name" value="SAM_DCase"/>
    <property type="match status" value="1"/>
</dbReference>
<dbReference type="InterPro" id="IPR001985">
    <property type="entry name" value="S-AdoMet_decarboxylase_euk"/>
</dbReference>
<dbReference type="InterPro" id="IPR016067">
    <property type="entry name" value="S-AdoMet_deCO2ase_core"/>
</dbReference>
<accession>N6T6S3</accession>
<comment type="pathway">
    <text evidence="1">Amine and polyamine biosynthesis; S-adenosylmethioninamine biosynthesis; S-adenosylmethioninamine from S-adenosyl-L-methionine: step 1/1.</text>
</comment>
<proteinExistence type="inferred from homology"/>
<evidence type="ECO:0000313" key="6">
    <source>
        <dbReference type="EMBL" id="ENN75934.1"/>
    </source>
</evidence>
<organism evidence="6">
    <name type="scientific">Dendroctonus ponderosae</name>
    <name type="common">Mountain pine beetle</name>
    <dbReference type="NCBI Taxonomy" id="77166"/>
    <lineage>
        <taxon>Eukaryota</taxon>
        <taxon>Metazoa</taxon>
        <taxon>Ecdysozoa</taxon>
        <taxon>Arthropoda</taxon>
        <taxon>Hexapoda</taxon>
        <taxon>Insecta</taxon>
        <taxon>Pterygota</taxon>
        <taxon>Neoptera</taxon>
        <taxon>Endopterygota</taxon>
        <taxon>Coleoptera</taxon>
        <taxon>Polyphaga</taxon>
        <taxon>Cucujiformia</taxon>
        <taxon>Curculionidae</taxon>
        <taxon>Scolytinae</taxon>
        <taxon>Dendroctonus</taxon>
    </lineage>
</organism>
<evidence type="ECO:0000256" key="1">
    <source>
        <dbReference type="ARBA" id="ARBA00004911"/>
    </source>
</evidence>
<dbReference type="GO" id="GO:0006597">
    <property type="term" value="P:spermine biosynthetic process"/>
    <property type="evidence" value="ECO:0007669"/>
    <property type="project" value="InterPro"/>
</dbReference>
<dbReference type="SUPFAM" id="SSF56276">
    <property type="entry name" value="S-adenosylmethionine decarboxylase"/>
    <property type="match status" value="1"/>
</dbReference>
<gene>
    <name evidence="6" type="ORF">YQE_07471</name>
</gene>
<name>N6T6S3_DENPD</name>
<dbReference type="OrthoDB" id="1068353at2759"/>
<comment type="catalytic activity">
    <reaction evidence="5">
        <text>S-adenosyl-L-methionine + H(+) = S-adenosyl 3-(methylsulfanyl)propylamine + CO2</text>
        <dbReference type="Rhea" id="RHEA:15981"/>
        <dbReference type="ChEBI" id="CHEBI:15378"/>
        <dbReference type="ChEBI" id="CHEBI:16526"/>
        <dbReference type="ChEBI" id="CHEBI:57443"/>
        <dbReference type="ChEBI" id="CHEBI:59789"/>
        <dbReference type="EC" id="4.1.1.50"/>
    </reaction>
</comment>
<sequence>MFVSKSRFILKTCGTTTPLLCLQPLLLLAEQYAGFTEVEDLFYSRKSYKRPDLQVSPHQHFDQEVALLDSLFPDGVAYCLGAVNRDCWYLYTLNPLPQRHPQIPGLSTTDADQTLEILMTDLDPDVMAIFTKVECLNGTEATKKAGIDKIIPNMTIDDFLFEPCGYSMNGVSKNGYYMTIHITPEPDFSYVSFETNVPVSSYKEIIGRVLDTFLPGKFTVTVFNNQLSPTKDTSKELLCLNQFGNRWDRRDIQQISFKNYDLMYAFYTKFPS</sequence>
<dbReference type="GO" id="GO:0004014">
    <property type="term" value="F:adenosylmethionine decarboxylase activity"/>
    <property type="evidence" value="ECO:0007669"/>
    <property type="project" value="UniProtKB-EC"/>
</dbReference>
<dbReference type="PANTHER" id="PTHR11570">
    <property type="entry name" value="S-ADENOSYLMETHIONINE DECARBOXYLASE"/>
    <property type="match status" value="1"/>
</dbReference>